<dbReference type="PANTHER" id="PTHR44591:SF3">
    <property type="entry name" value="RESPONSE REGULATORY DOMAIN-CONTAINING PROTEIN"/>
    <property type="match status" value="1"/>
</dbReference>
<comment type="caution">
    <text evidence="4">The sequence shown here is derived from an EMBL/GenBank/DDBJ whole genome shotgun (WGS) entry which is preliminary data.</text>
</comment>
<proteinExistence type="predicted"/>
<evidence type="ECO:0000256" key="2">
    <source>
        <dbReference type="PROSITE-ProRule" id="PRU00169"/>
    </source>
</evidence>
<evidence type="ECO:0000256" key="1">
    <source>
        <dbReference type="ARBA" id="ARBA00022553"/>
    </source>
</evidence>
<keyword evidence="1 2" id="KW-0597">Phosphoprotein</keyword>
<reference evidence="4 5" key="1">
    <citation type="journal article" date="2016" name="Nat. Commun.">
        <title>Thousands of microbial genomes shed light on interconnected biogeochemical processes in an aquifer system.</title>
        <authorList>
            <person name="Anantharaman K."/>
            <person name="Brown C.T."/>
            <person name="Hug L.A."/>
            <person name="Sharon I."/>
            <person name="Castelle C.J."/>
            <person name="Probst A.J."/>
            <person name="Thomas B.C."/>
            <person name="Singh A."/>
            <person name="Wilkins M.J."/>
            <person name="Karaoz U."/>
            <person name="Brodie E.L."/>
            <person name="Williams K.H."/>
            <person name="Hubbard S.S."/>
            <person name="Banfield J.F."/>
        </authorList>
    </citation>
    <scope>NUCLEOTIDE SEQUENCE [LARGE SCALE GENOMIC DNA]</scope>
</reference>
<dbReference type="Proteomes" id="UP000179051">
    <property type="component" value="Unassembled WGS sequence"/>
</dbReference>
<dbReference type="PROSITE" id="PS50110">
    <property type="entry name" value="RESPONSE_REGULATORY"/>
    <property type="match status" value="1"/>
</dbReference>
<dbReference type="GO" id="GO:0000160">
    <property type="term" value="P:phosphorelay signal transduction system"/>
    <property type="evidence" value="ECO:0007669"/>
    <property type="project" value="InterPro"/>
</dbReference>
<protein>
    <recommendedName>
        <fullName evidence="3">Response regulatory domain-containing protein</fullName>
    </recommendedName>
</protein>
<name>A0A1F5K2Z4_9BACT</name>
<dbReference type="InterPro" id="IPR001789">
    <property type="entry name" value="Sig_transdc_resp-reg_receiver"/>
</dbReference>
<evidence type="ECO:0000313" key="4">
    <source>
        <dbReference type="EMBL" id="OGE35357.1"/>
    </source>
</evidence>
<dbReference type="AlphaFoldDB" id="A0A1F5K2Z4"/>
<dbReference type="SMART" id="SM00448">
    <property type="entry name" value="REC"/>
    <property type="match status" value="1"/>
</dbReference>
<feature type="domain" description="Response regulatory" evidence="3">
    <location>
        <begin position="4"/>
        <end position="120"/>
    </location>
</feature>
<feature type="modified residue" description="4-aspartylphosphate" evidence="2">
    <location>
        <position position="53"/>
    </location>
</feature>
<evidence type="ECO:0000259" key="3">
    <source>
        <dbReference type="PROSITE" id="PS50110"/>
    </source>
</evidence>
<evidence type="ECO:0000313" key="5">
    <source>
        <dbReference type="Proteomes" id="UP000179051"/>
    </source>
</evidence>
<dbReference type="Pfam" id="PF00072">
    <property type="entry name" value="Response_reg"/>
    <property type="match status" value="1"/>
</dbReference>
<dbReference type="SUPFAM" id="SSF52172">
    <property type="entry name" value="CheY-like"/>
    <property type="match status" value="1"/>
</dbReference>
<dbReference type="PANTHER" id="PTHR44591">
    <property type="entry name" value="STRESS RESPONSE REGULATOR PROTEIN 1"/>
    <property type="match status" value="1"/>
</dbReference>
<dbReference type="CDD" id="cd17574">
    <property type="entry name" value="REC_OmpR"/>
    <property type="match status" value="1"/>
</dbReference>
<dbReference type="Gene3D" id="3.40.50.2300">
    <property type="match status" value="1"/>
</dbReference>
<sequence length="122" mass="13727">MASKIIIAEDDQFVAKAMTTKLIKEGYEVKTVPDGVQLMEILKSYIPDLIILDLLMPKKDGFEVLNEVKQDQKLKKIPILIASNLGQVNDIQQVLKLGATDYIIKSEFTLEGLVQKIKNILK</sequence>
<accession>A0A1F5K2Z4</accession>
<dbReference type="InterPro" id="IPR050595">
    <property type="entry name" value="Bact_response_regulator"/>
</dbReference>
<dbReference type="InterPro" id="IPR011006">
    <property type="entry name" value="CheY-like_superfamily"/>
</dbReference>
<organism evidence="4 5">
    <name type="scientific">Candidatus Daviesbacteria bacterium RIFCSPHIGHO2_12_FULL_37_16</name>
    <dbReference type="NCBI Taxonomy" id="1797778"/>
    <lineage>
        <taxon>Bacteria</taxon>
        <taxon>Candidatus Daviesiibacteriota</taxon>
    </lineage>
</organism>
<dbReference type="EMBL" id="MFDF01000015">
    <property type="protein sequence ID" value="OGE35357.1"/>
    <property type="molecule type" value="Genomic_DNA"/>
</dbReference>
<gene>
    <name evidence="4" type="ORF">A3E66_02735</name>
</gene>